<dbReference type="SUPFAM" id="SSF47226">
    <property type="entry name" value="Histidine-containing phosphotransfer domain, HPT domain"/>
    <property type="match status" value="1"/>
</dbReference>
<accession>A0A5B9P8H8</accession>
<evidence type="ECO:0000259" key="2">
    <source>
        <dbReference type="PROSITE" id="PS50894"/>
    </source>
</evidence>
<dbReference type="GO" id="GO:0004672">
    <property type="term" value="F:protein kinase activity"/>
    <property type="evidence" value="ECO:0007669"/>
    <property type="project" value="UniProtKB-ARBA"/>
</dbReference>
<feature type="modified residue" description="Phosphohistidine" evidence="1">
    <location>
        <position position="55"/>
    </location>
</feature>
<evidence type="ECO:0000313" key="4">
    <source>
        <dbReference type="Proteomes" id="UP000322214"/>
    </source>
</evidence>
<proteinExistence type="predicted"/>
<keyword evidence="4" id="KW-1185">Reference proteome</keyword>
<reference evidence="3 4" key="1">
    <citation type="submission" date="2019-08" db="EMBL/GenBank/DDBJ databases">
        <title>Deep-cultivation of Planctomycetes and their phenomic and genomic characterization uncovers novel biology.</title>
        <authorList>
            <person name="Wiegand S."/>
            <person name="Jogler M."/>
            <person name="Boedeker C."/>
            <person name="Pinto D."/>
            <person name="Vollmers J."/>
            <person name="Rivas-Marin E."/>
            <person name="Kohn T."/>
            <person name="Peeters S.H."/>
            <person name="Heuer A."/>
            <person name="Rast P."/>
            <person name="Oberbeckmann S."/>
            <person name="Bunk B."/>
            <person name="Jeske O."/>
            <person name="Meyerdierks A."/>
            <person name="Storesund J.E."/>
            <person name="Kallscheuer N."/>
            <person name="Luecker S."/>
            <person name="Lage O.M."/>
            <person name="Pohl T."/>
            <person name="Merkel B.J."/>
            <person name="Hornburger P."/>
            <person name="Mueller R.-W."/>
            <person name="Bruemmer F."/>
            <person name="Labrenz M."/>
            <person name="Spormann A.M."/>
            <person name="Op den Camp H."/>
            <person name="Overmann J."/>
            <person name="Amann R."/>
            <person name="Jetten M.S.M."/>
            <person name="Mascher T."/>
            <person name="Medema M.H."/>
            <person name="Devos D.P."/>
            <person name="Kaster A.-K."/>
            <person name="Ovreas L."/>
            <person name="Rohde M."/>
            <person name="Galperin M.Y."/>
            <person name="Jogler C."/>
        </authorList>
    </citation>
    <scope>NUCLEOTIDE SEQUENCE [LARGE SCALE GENOMIC DNA]</scope>
    <source>
        <strain evidence="3 4">FC18</strain>
    </source>
</reference>
<dbReference type="Pfam" id="PF01627">
    <property type="entry name" value="Hpt"/>
    <property type="match status" value="1"/>
</dbReference>
<evidence type="ECO:0000256" key="1">
    <source>
        <dbReference type="PROSITE-ProRule" id="PRU00110"/>
    </source>
</evidence>
<dbReference type="RefSeq" id="WP_075086044.1">
    <property type="nucleotide sequence ID" value="NZ_CP042912.1"/>
</dbReference>
<keyword evidence="3" id="KW-0418">Kinase</keyword>
<dbReference type="EMBL" id="CP042912">
    <property type="protein sequence ID" value="QEG23027.1"/>
    <property type="molecule type" value="Genomic_DNA"/>
</dbReference>
<feature type="domain" description="HPt" evidence="2">
    <location>
        <begin position="16"/>
        <end position="119"/>
    </location>
</feature>
<keyword evidence="1" id="KW-0597">Phosphoprotein</keyword>
<protein>
    <submittedName>
        <fullName evidence="3">Hybrid sensory histidine kinase BarA</fullName>
    </submittedName>
</protein>
<dbReference type="STRING" id="980251.GCA_001642875_04040"/>
<evidence type="ECO:0000313" key="3">
    <source>
        <dbReference type="EMBL" id="QEG23027.1"/>
    </source>
</evidence>
<dbReference type="Gene3D" id="1.20.120.160">
    <property type="entry name" value="HPT domain"/>
    <property type="match status" value="1"/>
</dbReference>
<dbReference type="GO" id="GO:0000160">
    <property type="term" value="P:phosphorelay signal transduction system"/>
    <property type="evidence" value="ECO:0007669"/>
    <property type="project" value="InterPro"/>
</dbReference>
<dbReference type="PROSITE" id="PS50894">
    <property type="entry name" value="HPT"/>
    <property type="match status" value="1"/>
</dbReference>
<name>A0A5B9P8H8_9BACT</name>
<organism evidence="3 4">
    <name type="scientific">Mariniblastus fucicola</name>
    <dbReference type="NCBI Taxonomy" id="980251"/>
    <lineage>
        <taxon>Bacteria</taxon>
        <taxon>Pseudomonadati</taxon>
        <taxon>Planctomycetota</taxon>
        <taxon>Planctomycetia</taxon>
        <taxon>Pirellulales</taxon>
        <taxon>Pirellulaceae</taxon>
        <taxon>Mariniblastus</taxon>
    </lineage>
</organism>
<dbReference type="AlphaFoldDB" id="A0A5B9P8H8"/>
<dbReference type="InterPro" id="IPR008207">
    <property type="entry name" value="Sig_transdc_His_kin_Hpt_dom"/>
</dbReference>
<dbReference type="SMART" id="SM00073">
    <property type="entry name" value="HPT"/>
    <property type="match status" value="1"/>
</dbReference>
<dbReference type="InterPro" id="IPR036641">
    <property type="entry name" value="HPT_dom_sf"/>
</dbReference>
<dbReference type="Proteomes" id="UP000322214">
    <property type="component" value="Chromosome"/>
</dbReference>
<gene>
    <name evidence="3" type="ORF">MFFC18_29190</name>
</gene>
<dbReference type="KEGG" id="mff:MFFC18_29190"/>
<sequence>MSIIDHNKLQTMTAGDEDLIADLAIMFVQRLPALAARIRIGIETGDVDQIESGAHQLKSRLSYFGATGLREQAIELESAARKRESDRLAKLHTELFDDVDKLIEELRTLTNLALEVDDD</sequence>
<keyword evidence="3" id="KW-0808">Transferase</keyword>